<dbReference type="PANTHER" id="PTHR11686">
    <property type="entry name" value="GAMMA GLUTAMYL TRANSPEPTIDASE"/>
    <property type="match status" value="1"/>
</dbReference>
<proteinExistence type="predicted"/>
<keyword evidence="4" id="KW-0808">Transferase</keyword>
<evidence type="ECO:0000256" key="1">
    <source>
        <dbReference type="ARBA" id="ARBA00001049"/>
    </source>
</evidence>
<dbReference type="RefSeq" id="WP_379729266.1">
    <property type="nucleotide sequence ID" value="NZ_JBHRYJ010000005.1"/>
</dbReference>
<reference evidence="5" key="1">
    <citation type="journal article" date="2019" name="Int. J. Syst. Evol. Microbiol.">
        <title>The Global Catalogue of Microorganisms (GCM) 10K type strain sequencing project: providing services to taxonomists for standard genome sequencing and annotation.</title>
        <authorList>
            <consortium name="The Broad Institute Genomics Platform"/>
            <consortium name="The Broad Institute Genome Sequencing Center for Infectious Disease"/>
            <person name="Wu L."/>
            <person name="Ma J."/>
        </authorList>
    </citation>
    <scope>NUCLEOTIDE SEQUENCE [LARGE SCALE GENOMIC DNA]</scope>
    <source>
        <strain evidence="5">KCTC 42182</strain>
    </source>
</reference>
<protein>
    <submittedName>
        <fullName evidence="4">Gamma-glutamyltransferase</fullName>
        <ecNumber evidence="4">2.3.2.2</ecNumber>
    </submittedName>
</protein>
<dbReference type="GO" id="GO:0103068">
    <property type="term" value="F:leukotriene C4 gamma-glutamyl transferase activity"/>
    <property type="evidence" value="ECO:0007669"/>
    <property type="project" value="UniProtKB-EC"/>
</dbReference>
<dbReference type="EMBL" id="JBHRYJ010000005">
    <property type="protein sequence ID" value="MFC3677687.1"/>
    <property type="molecule type" value="Genomic_DNA"/>
</dbReference>
<comment type="catalytic activity">
    <reaction evidence="3">
        <text>an N-terminal (5-L-glutamyl)-[peptide] + an alpha-amino acid = 5-L-glutamyl amino acid + an N-terminal L-alpha-aminoacyl-[peptide]</text>
        <dbReference type="Rhea" id="RHEA:23904"/>
        <dbReference type="Rhea" id="RHEA-COMP:9780"/>
        <dbReference type="Rhea" id="RHEA-COMP:9795"/>
        <dbReference type="ChEBI" id="CHEBI:77644"/>
        <dbReference type="ChEBI" id="CHEBI:78597"/>
        <dbReference type="ChEBI" id="CHEBI:78599"/>
        <dbReference type="ChEBI" id="CHEBI:78608"/>
        <dbReference type="EC" id="2.3.2.2"/>
    </reaction>
</comment>
<dbReference type="Gene3D" id="3.60.20.40">
    <property type="match status" value="1"/>
</dbReference>
<evidence type="ECO:0000256" key="3">
    <source>
        <dbReference type="ARBA" id="ARBA00047417"/>
    </source>
</evidence>
<evidence type="ECO:0000256" key="2">
    <source>
        <dbReference type="ARBA" id="ARBA00001089"/>
    </source>
</evidence>
<name>A0ABV7VKW7_9PROT</name>
<dbReference type="Pfam" id="PF01019">
    <property type="entry name" value="G_glu_transpept"/>
    <property type="match status" value="1"/>
</dbReference>
<dbReference type="PRINTS" id="PR01210">
    <property type="entry name" value="GGTRANSPTASE"/>
</dbReference>
<comment type="caution">
    <text evidence="4">The sequence shown here is derived from an EMBL/GenBank/DDBJ whole genome shotgun (WGS) entry which is preliminary data.</text>
</comment>
<evidence type="ECO:0000313" key="4">
    <source>
        <dbReference type="EMBL" id="MFC3677687.1"/>
    </source>
</evidence>
<accession>A0ABV7VKW7</accession>
<dbReference type="SUPFAM" id="SSF56235">
    <property type="entry name" value="N-terminal nucleophile aminohydrolases (Ntn hydrolases)"/>
    <property type="match status" value="1"/>
</dbReference>
<dbReference type="PANTHER" id="PTHR11686:SF9">
    <property type="entry name" value="RE13973P"/>
    <property type="match status" value="1"/>
</dbReference>
<dbReference type="InterPro" id="IPR043137">
    <property type="entry name" value="GGT_ssub_C"/>
</dbReference>
<comment type="catalytic activity">
    <reaction evidence="2">
        <text>glutathione + H2O = L-cysteinylglycine + L-glutamate</text>
        <dbReference type="Rhea" id="RHEA:28807"/>
        <dbReference type="ChEBI" id="CHEBI:15377"/>
        <dbReference type="ChEBI" id="CHEBI:29985"/>
        <dbReference type="ChEBI" id="CHEBI:57925"/>
        <dbReference type="ChEBI" id="CHEBI:61694"/>
        <dbReference type="EC" id="3.4.19.13"/>
    </reaction>
</comment>
<keyword evidence="5" id="KW-1185">Reference proteome</keyword>
<dbReference type="EC" id="2.3.2.2" evidence="4"/>
<dbReference type="InterPro" id="IPR000101">
    <property type="entry name" value="GGT_peptidase"/>
</dbReference>
<sequence>MLLAVTAIILVNCSGSDKTATVGQLDYLQGFIGGVAADEPRAALVARDILSAGGSAADAVAAAALTYAVTYPGGGGLGGGGVCVVGTPNKRQAETIEFPALAPQGGGPIAIPGMVRGLGLLQSRYGKLRWESVVVPAEQIARFGEGASRAFLRSVTDSDPALAQDPALAEILGGPGGSLPAEGTRRSQPKLATVLARLRSAGSADFYQGNLAQTLLGDMDRAGGKVTGAELRAYAVTIGKPIQLAFENSVTLFTSSNPQGGAIAAWLAEQGYDDGGLLNSSRFDQRKFADNIGQAYRGLATSAPLHGNGSSSIAVIDRTGQAVACAFTMDRPFGARLVGRETGLLFAAPPGGADDESPYLTAMVGINTKIGQGYIAGAATGGAPAAAALAQTVLQTTLAKQQKDPAPQAIRQPRLFHAGPQAPVLAEPGAPADALAALRQRGLQVTDTTALGRVNIAYCGEGLPRSPQSCSFAADPRGYGLSLGRQF</sequence>
<evidence type="ECO:0000313" key="5">
    <source>
        <dbReference type="Proteomes" id="UP001595711"/>
    </source>
</evidence>
<organism evidence="4 5">
    <name type="scientific">Ferrovibrio xuzhouensis</name>
    <dbReference type="NCBI Taxonomy" id="1576914"/>
    <lineage>
        <taxon>Bacteria</taxon>
        <taxon>Pseudomonadati</taxon>
        <taxon>Pseudomonadota</taxon>
        <taxon>Alphaproteobacteria</taxon>
        <taxon>Rhodospirillales</taxon>
        <taxon>Rhodospirillaceae</taxon>
        <taxon>Ferrovibrio</taxon>
    </lineage>
</organism>
<dbReference type="InterPro" id="IPR029055">
    <property type="entry name" value="Ntn_hydrolases_N"/>
</dbReference>
<dbReference type="Proteomes" id="UP001595711">
    <property type="component" value="Unassembled WGS sequence"/>
</dbReference>
<comment type="catalytic activity">
    <reaction evidence="1">
        <text>an S-substituted glutathione + H2O = an S-substituted L-cysteinylglycine + L-glutamate</text>
        <dbReference type="Rhea" id="RHEA:59468"/>
        <dbReference type="ChEBI" id="CHEBI:15377"/>
        <dbReference type="ChEBI" id="CHEBI:29985"/>
        <dbReference type="ChEBI" id="CHEBI:90779"/>
        <dbReference type="ChEBI" id="CHEBI:143103"/>
        <dbReference type="EC" id="3.4.19.13"/>
    </reaction>
</comment>
<keyword evidence="4" id="KW-0012">Acyltransferase</keyword>
<gene>
    <name evidence="4" type="ORF">ACFOOQ_19195</name>
</gene>